<accession>A0A4R0ITC0</accession>
<evidence type="ECO:0000313" key="2">
    <source>
        <dbReference type="EMBL" id="TCC36449.1"/>
    </source>
</evidence>
<evidence type="ECO:0000313" key="3">
    <source>
        <dbReference type="Proteomes" id="UP000294225"/>
    </source>
</evidence>
<dbReference type="AlphaFoldDB" id="A0A4R0ITC0"/>
<dbReference type="InterPro" id="IPR011051">
    <property type="entry name" value="RmlC_Cupin_sf"/>
</dbReference>
<organism evidence="2 3">
    <name type="scientific">Kribbella speibonae</name>
    <dbReference type="NCBI Taxonomy" id="1572660"/>
    <lineage>
        <taxon>Bacteria</taxon>
        <taxon>Bacillati</taxon>
        <taxon>Actinomycetota</taxon>
        <taxon>Actinomycetes</taxon>
        <taxon>Propionibacteriales</taxon>
        <taxon>Kribbellaceae</taxon>
        <taxon>Kribbella</taxon>
    </lineage>
</organism>
<feature type="domain" description="(S)-ureidoglycine aminohydrolase cupin" evidence="1">
    <location>
        <begin position="50"/>
        <end position="120"/>
    </location>
</feature>
<dbReference type="InterPro" id="IPR014710">
    <property type="entry name" value="RmlC-like_jellyroll"/>
</dbReference>
<dbReference type="SUPFAM" id="SSF51182">
    <property type="entry name" value="RmlC-like cupins"/>
    <property type="match status" value="1"/>
</dbReference>
<dbReference type="InterPro" id="IPR008579">
    <property type="entry name" value="UGlyAH_Cupin_dom"/>
</dbReference>
<proteinExistence type="predicted"/>
<name>A0A4R0ITC0_9ACTN</name>
<sequence length="122" mass="12843">MKCAHAGPRPSGGVAVNRVLDAASEIPTAPLDPTKIVQGAPLAGFRLLAEVGGAEVGVWEMTPGIATDVEVDEVFAVLSGSATVTFDDGERVELVPGSIVRLRKHERTTWAVHATLRKLYVA</sequence>
<dbReference type="EMBL" id="SJKC01000003">
    <property type="protein sequence ID" value="TCC36449.1"/>
    <property type="molecule type" value="Genomic_DNA"/>
</dbReference>
<dbReference type="Pfam" id="PF05899">
    <property type="entry name" value="Cupin_3"/>
    <property type="match status" value="1"/>
</dbReference>
<dbReference type="Proteomes" id="UP000294225">
    <property type="component" value="Unassembled WGS sequence"/>
</dbReference>
<gene>
    <name evidence="2" type="ORF">E0H92_27850</name>
</gene>
<dbReference type="Gene3D" id="2.60.120.10">
    <property type="entry name" value="Jelly Rolls"/>
    <property type="match status" value="1"/>
</dbReference>
<evidence type="ECO:0000259" key="1">
    <source>
        <dbReference type="Pfam" id="PF05899"/>
    </source>
</evidence>
<protein>
    <submittedName>
        <fullName evidence="2">DUF861 domain-containing protein</fullName>
    </submittedName>
</protein>
<dbReference type="PANTHER" id="PTHR40943:SF1">
    <property type="entry name" value="CYTOPLASMIC PROTEIN"/>
    <property type="match status" value="1"/>
</dbReference>
<reference evidence="2 3" key="1">
    <citation type="submission" date="2019-02" db="EMBL/GenBank/DDBJ databases">
        <title>Kribbella capetownensis sp. nov. and Kribbella speibonae sp. nov., isolated from soil.</title>
        <authorList>
            <person name="Curtis S.M."/>
            <person name="Norton I."/>
            <person name="Everest G.J."/>
            <person name="Meyers P.R."/>
        </authorList>
    </citation>
    <scope>NUCLEOTIDE SEQUENCE [LARGE SCALE GENOMIC DNA]</scope>
    <source>
        <strain evidence="2 3">YM55</strain>
    </source>
</reference>
<comment type="caution">
    <text evidence="2">The sequence shown here is derived from an EMBL/GenBank/DDBJ whole genome shotgun (WGS) entry which is preliminary data.</text>
</comment>
<dbReference type="PANTHER" id="PTHR40943">
    <property type="entry name" value="CYTOPLASMIC PROTEIN-RELATED"/>
    <property type="match status" value="1"/>
</dbReference>